<dbReference type="AlphaFoldDB" id="A0A1Y5TR99"/>
<feature type="transmembrane region" description="Helical" evidence="1">
    <location>
        <begin position="171"/>
        <end position="193"/>
    </location>
</feature>
<keyword evidence="3" id="KW-1185">Reference proteome</keyword>
<keyword evidence="1" id="KW-0812">Transmembrane</keyword>
<feature type="transmembrane region" description="Helical" evidence="1">
    <location>
        <begin position="40"/>
        <end position="61"/>
    </location>
</feature>
<dbReference type="STRING" id="658057.SAMN04488032_1305"/>
<name>A0A1Y5TR99_9RHOB</name>
<feature type="transmembrane region" description="Helical" evidence="1">
    <location>
        <begin position="241"/>
        <end position="259"/>
    </location>
</feature>
<accession>A0A1Y5TR99</accession>
<proteinExistence type="predicted"/>
<dbReference type="Proteomes" id="UP000193307">
    <property type="component" value="Unassembled WGS sequence"/>
</dbReference>
<evidence type="ECO:0000313" key="2">
    <source>
        <dbReference type="EMBL" id="SLN70053.1"/>
    </source>
</evidence>
<feature type="transmembrane region" description="Helical" evidence="1">
    <location>
        <begin position="329"/>
        <end position="349"/>
    </location>
</feature>
<dbReference type="OrthoDB" id="8479685at2"/>
<feature type="transmembrane region" description="Helical" evidence="1">
    <location>
        <begin position="68"/>
        <end position="86"/>
    </location>
</feature>
<evidence type="ECO:0008006" key="4">
    <source>
        <dbReference type="Google" id="ProtNLM"/>
    </source>
</evidence>
<sequence length="408" mass="45759">MTVFIQPQPRNVDRSFLAFILVTLILCAPFASGLRVFSGVLGNVALLFMDALLILGFVIAVRRSRTPVIIFILFLVIYSLTFVATLDTYPSMFVYYLGFRKTIFFLLAMAIGIQMRAGEAELILKAVLVSLTMICLYGIKQSFFMSNFDFALLSLQSADSYTNMINGKIRAISLLSSGFHLGMAATLLIVIAISRKRLRLIDFCLIGIGFFAIEASLTRTFLYLSALLILSRIWLVTYKRAYVAAMILLLLLLLASLSGHDVLSPVFNIFSEDARFTNRFQSYIDYWEFATKRPYHGFLGFGVGAGGSTLGNHFEYGYWIEPHNVFLKYIFEFGPFIASSIFAWIFMIVKKSMTNMSDASPYLKQFPLALILIIIVSGLTITSVETWPISLFIAILIGASQNLSRPHT</sequence>
<evidence type="ECO:0000256" key="1">
    <source>
        <dbReference type="SAM" id="Phobius"/>
    </source>
</evidence>
<reference evidence="2 3" key="1">
    <citation type="submission" date="2017-03" db="EMBL/GenBank/DDBJ databases">
        <authorList>
            <person name="Afonso C.L."/>
            <person name="Miller P.J."/>
            <person name="Scott M.A."/>
            <person name="Spackman E."/>
            <person name="Goraichik I."/>
            <person name="Dimitrov K.M."/>
            <person name="Suarez D.L."/>
            <person name="Swayne D.E."/>
        </authorList>
    </citation>
    <scope>NUCLEOTIDE SEQUENCE [LARGE SCALE GENOMIC DNA]</scope>
    <source>
        <strain evidence="2 3">CECT 7971</strain>
    </source>
</reference>
<feature type="transmembrane region" description="Helical" evidence="1">
    <location>
        <begin position="205"/>
        <end position="235"/>
    </location>
</feature>
<feature type="transmembrane region" description="Helical" evidence="1">
    <location>
        <begin position="16"/>
        <end position="34"/>
    </location>
</feature>
<organism evidence="2 3">
    <name type="scientific">Pacificibacter marinus</name>
    <dbReference type="NCBI Taxonomy" id="658057"/>
    <lineage>
        <taxon>Bacteria</taxon>
        <taxon>Pseudomonadati</taxon>
        <taxon>Pseudomonadota</taxon>
        <taxon>Alphaproteobacteria</taxon>
        <taxon>Rhodobacterales</taxon>
        <taxon>Roseobacteraceae</taxon>
        <taxon>Pacificibacter</taxon>
    </lineage>
</organism>
<keyword evidence="1" id="KW-0472">Membrane</keyword>
<keyword evidence="1" id="KW-1133">Transmembrane helix</keyword>
<protein>
    <recommendedName>
        <fullName evidence="4">O-Antigen ligase</fullName>
    </recommendedName>
</protein>
<feature type="transmembrane region" description="Helical" evidence="1">
    <location>
        <begin position="369"/>
        <end position="397"/>
    </location>
</feature>
<dbReference type="RefSeq" id="WP_139204616.1">
    <property type="nucleotide sequence ID" value="NZ_FNZV01000030.1"/>
</dbReference>
<evidence type="ECO:0000313" key="3">
    <source>
        <dbReference type="Proteomes" id="UP000193307"/>
    </source>
</evidence>
<feature type="transmembrane region" description="Helical" evidence="1">
    <location>
        <begin position="92"/>
        <end position="110"/>
    </location>
</feature>
<dbReference type="EMBL" id="FWFW01000020">
    <property type="protein sequence ID" value="SLN70053.1"/>
    <property type="molecule type" value="Genomic_DNA"/>
</dbReference>
<feature type="transmembrane region" description="Helical" evidence="1">
    <location>
        <begin position="122"/>
        <end position="139"/>
    </location>
</feature>
<gene>
    <name evidence="2" type="ORF">PAM7971_03743</name>
</gene>